<comment type="caution">
    <text evidence="4">The sequence shown here is derived from an EMBL/GenBank/DDBJ whole genome shotgun (WGS) entry which is preliminary data.</text>
</comment>
<dbReference type="GO" id="GO:0016989">
    <property type="term" value="F:sigma factor antagonist activity"/>
    <property type="evidence" value="ECO:0007669"/>
    <property type="project" value="TreeGrafter"/>
</dbReference>
<feature type="transmembrane region" description="Helical" evidence="1">
    <location>
        <begin position="93"/>
        <end position="111"/>
    </location>
</feature>
<evidence type="ECO:0000259" key="2">
    <source>
        <dbReference type="Pfam" id="PF04773"/>
    </source>
</evidence>
<reference evidence="4 5" key="1">
    <citation type="submission" date="2018-06" db="EMBL/GenBank/DDBJ databases">
        <title>Genomic Encyclopedia of Archaeal and Bacterial Type Strains, Phase II (KMG-II): from individual species to whole genera.</title>
        <authorList>
            <person name="Goeker M."/>
        </authorList>
    </citation>
    <scope>NUCLEOTIDE SEQUENCE [LARGE SCALE GENOMIC DNA]</scope>
    <source>
        <strain evidence="4 5">DSM 12408</strain>
    </source>
</reference>
<dbReference type="InterPro" id="IPR006860">
    <property type="entry name" value="FecR"/>
</dbReference>
<gene>
    <name evidence="4" type="ORF">LX77_03569</name>
</gene>
<protein>
    <submittedName>
        <fullName evidence="4">FecR family protein</fullName>
    </submittedName>
</protein>
<keyword evidence="1" id="KW-0472">Membrane</keyword>
<feature type="domain" description="FecR protein" evidence="2">
    <location>
        <begin position="182"/>
        <end position="278"/>
    </location>
</feature>
<dbReference type="EMBL" id="QLLQ01000022">
    <property type="protein sequence ID" value="RAJ19210.1"/>
    <property type="molecule type" value="Genomic_DNA"/>
</dbReference>
<keyword evidence="1" id="KW-0812">Transmembrane</keyword>
<dbReference type="AlphaFoldDB" id="A0A327RQB8"/>
<keyword evidence="5" id="KW-1185">Reference proteome</keyword>
<evidence type="ECO:0000256" key="1">
    <source>
        <dbReference type="SAM" id="Phobius"/>
    </source>
</evidence>
<feature type="domain" description="Protein FecR C-terminal" evidence="3">
    <location>
        <begin position="321"/>
        <end position="391"/>
    </location>
</feature>
<name>A0A327RQB8_9FLAO</name>
<dbReference type="Pfam" id="PF16344">
    <property type="entry name" value="FecR_C"/>
    <property type="match status" value="1"/>
</dbReference>
<dbReference type="Gene3D" id="2.60.120.1440">
    <property type="match status" value="1"/>
</dbReference>
<sequence>MFVMTLFEKIFELAKKLSKAITEDKDLRDVDAANIFSDEAIKHIKQHLSEEEIKKNLELLNKIDKENGWKEIENRISQDGKVKTKKRLSTSSFFKVAAVFVLLISLAYITFKNPSNTKLLDVEQVNITAGTDKAILTLTDGVDVVLEKGKPFKKGSVHSDGNRLEYSKDNSNSKTEFNYLTIPRGGQYQIILSDSTILWLNADTKIKYPVSFVEGRPRIVELVYGEAYFQVSPSTKNQGAVFKVVTNTQEVEVIGTEFNIKAYDNERYIFTTLVEGQVNIVVDENKLQLRPGEQSILNIESKGITKHKVNIDYDIAWVRGYFNFKNKPLKDIMKVLSRWYDVDITFESHDLEEVNFSGLLNRKHNINDILNGIKNTNFINAYEIKNKTITIK</sequence>
<evidence type="ECO:0000313" key="5">
    <source>
        <dbReference type="Proteomes" id="UP000248987"/>
    </source>
</evidence>
<dbReference type="PANTHER" id="PTHR30273">
    <property type="entry name" value="PERIPLASMIC SIGNAL SENSOR AND SIGMA FACTOR ACTIVATOR FECR-RELATED"/>
    <property type="match status" value="1"/>
</dbReference>
<evidence type="ECO:0000259" key="3">
    <source>
        <dbReference type="Pfam" id="PF16344"/>
    </source>
</evidence>
<dbReference type="InterPro" id="IPR032508">
    <property type="entry name" value="FecR_C"/>
</dbReference>
<proteinExistence type="predicted"/>
<evidence type="ECO:0000313" key="4">
    <source>
        <dbReference type="EMBL" id="RAJ19210.1"/>
    </source>
</evidence>
<keyword evidence="1" id="KW-1133">Transmembrane helix</keyword>
<accession>A0A327RQB8</accession>
<dbReference type="Proteomes" id="UP000248987">
    <property type="component" value="Unassembled WGS sequence"/>
</dbReference>
<dbReference type="PANTHER" id="PTHR30273:SF2">
    <property type="entry name" value="PROTEIN FECR"/>
    <property type="match status" value="1"/>
</dbReference>
<dbReference type="Pfam" id="PF04773">
    <property type="entry name" value="FecR"/>
    <property type="match status" value="1"/>
</dbReference>
<dbReference type="InterPro" id="IPR012373">
    <property type="entry name" value="Ferrdict_sens_TM"/>
</dbReference>
<dbReference type="Gene3D" id="3.55.50.30">
    <property type="match status" value="1"/>
</dbReference>
<organism evidence="4 5">
    <name type="scientific">Gelidibacter algens</name>
    <dbReference type="NCBI Taxonomy" id="49280"/>
    <lineage>
        <taxon>Bacteria</taxon>
        <taxon>Pseudomonadati</taxon>
        <taxon>Bacteroidota</taxon>
        <taxon>Flavobacteriia</taxon>
        <taxon>Flavobacteriales</taxon>
        <taxon>Flavobacteriaceae</taxon>
        <taxon>Gelidibacter</taxon>
    </lineage>
</organism>